<evidence type="ECO:0000259" key="1">
    <source>
        <dbReference type="Pfam" id="PF07883"/>
    </source>
</evidence>
<evidence type="ECO:0000313" key="3">
    <source>
        <dbReference type="Proteomes" id="UP001150830"/>
    </source>
</evidence>
<accession>A0A9X3EC15</accession>
<evidence type="ECO:0000313" key="2">
    <source>
        <dbReference type="EMBL" id="MCY0964361.1"/>
    </source>
</evidence>
<organism evidence="2 3">
    <name type="scientific">Parathalassolituus penaei</name>
    <dbReference type="NCBI Taxonomy" id="2997323"/>
    <lineage>
        <taxon>Bacteria</taxon>
        <taxon>Pseudomonadati</taxon>
        <taxon>Pseudomonadota</taxon>
        <taxon>Gammaproteobacteria</taxon>
        <taxon>Oceanospirillales</taxon>
        <taxon>Oceanospirillaceae</taxon>
        <taxon>Parathalassolituus</taxon>
    </lineage>
</organism>
<comment type="caution">
    <text evidence="2">The sequence shown here is derived from an EMBL/GenBank/DDBJ whole genome shotgun (WGS) entry which is preliminary data.</text>
</comment>
<dbReference type="Proteomes" id="UP001150830">
    <property type="component" value="Unassembled WGS sequence"/>
</dbReference>
<protein>
    <submittedName>
        <fullName evidence="2">Cupin domain-containing protein</fullName>
    </submittedName>
</protein>
<dbReference type="Gene3D" id="2.60.120.10">
    <property type="entry name" value="Jelly Rolls"/>
    <property type="match status" value="1"/>
</dbReference>
<feature type="domain" description="Cupin type-2" evidence="1">
    <location>
        <begin position="49"/>
        <end position="102"/>
    </location>
</feature>
<dbReference type="RefSeq" id="WP_283172578.1">
    <property type="nucleotide sequence ID" value="NZ_JAPNOA010000016.1"/>
</dbReference>
<dbReference type="SUPFAM" id="SSF51182">
    <property type="entry name" value="RmlC-like cupins"/>
    <property type="match status" value="1"/>
</dbReference>
<keyword evidence="3" id="KW-1185">Reference proteome</keyword>
<proteinExistence type="predicted"/>
<reference evidence="2" key="1">
    <citation type="submission" date="2022-11" db="EMBL/GenBank/DDBJ databases">
        <title>Parathalassolutuus dongxingensis gen. nov., sp. nov., a novel member of family Oceanospirillaceae isolated from a coastal shrimp pond in Guangxi, China.</title>
        <authorList>
            <person name="Chen H."/>
        </authorList>
    </citation>
    <scope>NUCLEOTIDE SEQUENCE</scope>
    <source>
        <strain evidence="2">G-43</strain>
    </source>
</reference>
<dbReference type="AlphaFoldDB" id="A0A9X3EC15"/>
<gene>
    <name evidence="2" type="ORF">OUO13_04115</name>
</gene>
<sequence>MNTPLFNLFEHLPDARQAEQFEDILRLPGIRIERIVSCGQSSPEGYWYDQPEGEWVMVLQGQGVIEFDDGRLLTLNSGDGIHIPPHCRHRVAATTDTTIWLAVFYGSPTPAQ</sequence>
<dbReference type="Pfam" id="PF07883">
    <property type="entry name" value="Cupin_2"/>
    <property type="match status" value="1"/>
</dbReference>
<dbReference type="InterPro" id="IPR011051">
    <property type="entry name" value="RmlC_Cupin_sf"/>
</dbReference>
<name>A0A9X3EC15_9GAMM</name>
<dbReference type="InterPro" id="IPR013096">
    <property type="entry name" value="Cupin_2"/>
</dbReference>
<dbReference type="CDD" id="cd06981">
    <property type="entry name" value="cupin_reut_a1446"/>
    <property type="match status" value="1"/>
</dbReference>
<dbReference type="EMBL" id="JAPNOA010000016">
    <property type="protein sequence ID" value="MCY0964361.1"/>
    <property type="molecule type" value="Genomic_DNA"/>
</dbReference>
<dbReference type="InterPro" id="IPR014710">
    <property type="entry name" value="RmlC-like_jellyroll"/>
</dbReference>